<dbReference type="EMBL" id="JAOPJF010000034">
    <property type="protein sequence ID" value="KAK1144034.1"/>
    <property type="molecule type" value="Genomic_DNA"/>
</dbReference>
<comment type="caution">
    <text evidence="1">The sequence shown here is derived from an EMBL/GenBank/DDBJ whole genome shotgun (WGS) entry which is preliminary data.</text>
</comment>
<evidence type="ECO:0000313" key="2">
    <source>
        <dbReference type="Proteomes" id="UP001177260"/>
    </source>
</evidence>
<organism evidence="1 2">
    <name type="scientific">Aspergillus melleus</name>
    <dbReference type="NCBI Taxonomy" id="138277"/>
    <lineage>
        <taxon>Eukaryota</taxon>
        <taxon>Fungi</taxon>
        <taxon>Dikarya</taxon>
        <taxon>Ascomycota</taxon>
        <taxon>Pezizomycotina</taxon>
        <taxon>Eurotiomycetes</taxon>
        <taxon>Eurotiomycetidae</taxon>
        <taxon>Eurotiales</taxon>
        <taxon>Aspergillaceae</taxon>
        <taxon>Aspergillus</taxon>
        <taxon>Aspergillus subgen. Circumdati</taxon>
    </lineage>
</organism>
<accession>A0ACC3B1L0</accession>
<sequence length="230" mass="25313">MDSSNPTDTHGMSINVYGRGDAALGDSPSHMGIAVYEIGSTTCEMHHIRNPNDTNFIYDPRTQPLEDPVLRGRCEIATFPKDQQERAIRLLSAFGQDESNIPEFGIGNCQDWVAAAALMLEQAGILKQGEGAFWKSMINSSADEIRDSCLRTGRGWIPGPESTFEGEPDARFNDKATVQVGKLAQNPLFQARMQSLLGGHQQGQESNSQDPPERPFYVSSPFFSRTNMDG</sequence>
<reference evidence="1 2" key="1">
    <citation type="journal article" date="2023" name="ACS Omega">
        <title>Identification of the Neoaspergillic Acid Biosynthesis Gene Cluster by Establishing an In Vitro CRISPR-Ribonucleoprotein Genetic System in Aspergillus melleus.</title>
        <authorList>
            <person name="Yuan B."/>
            <person name="Grau M.F."/>
            <person name="Murata R.M."/>
            <person name="Torok T."/>
            <person name="Venkateswaran K."/>
            <person name="Stajich J.E."/>
            <person name="Wang C.C.C."/>
        </authorList>
    </citation>
    <scope>NUCLEOTIDE SEQUENCE [LARGE SCALE GENOMIC DNA]</scope>
    <source>
        <strain evidence="1 2">IMV 1140</strain>
    </source>
</reference>
<name>A0ACC3B1L0_9EURO</name>
<dbReference type="Proteomes" id="UP001177260">
    <property type="component" value="Unassembled WGS sequence"/>
</dbReference>
<keyword evidence="2" id="KW-1185">Reference proteome</keyword>
<evidence type="ECO:0000313" key="1">
    <source>
        <dbReference type="EMBL" id="KAK1144034.1"/>
    </source>
</evidence>
<protein>
    <submittedName>
        <fullName evidence="1">Uncharacterized protein</fullName>
    </submittedName>
</protein>
<proteinExistence type="predicted"/>
<gene>
    <name evidence="1" type="ORF">N8T08_005944</name>
</gene>